<accession>A0A5P0WLK2</accession>
<dbReference type="EMBL" id="VZAH01000010">
    <property type="protein sequence ID" value="MQP13059.1"/>
    <property type="molecule type" value="Genomic_DNA"/>
</dbReference>
<name>A0A5P0WLK2_9BACT</name>
<evidence type="ECO:0000313" key="4">
    <source>
        <dbReference type="Proteomes" id="UP000477980"/>
    </source>
</evidence>
<organism evidence="2 4">
    <name type="scientific">Segatella copri</name>
    <dbReference type="NCBI Taxonomy" id="165179"/>
    <lineage>
        <taxon>Bacteria</taxon>
        <taxon>Pseudomonadati</taxon>
        <taxon>Bacteroidota</taxon>
        <taxon>Bacteroidia</taxon>
        <taxon>Bacteroidales</taxon>
        <taxon>Prevotellaceae</taxon>
        <taxon>Segatella</taxon>
    </lineage>
</organism>
<dbReference type="EMBL" id="VZBP01000040">
    <property type="protein sequence ID" value="MQO08561.1"/>
    <property type="molecule type" value="Genomic_DNA"/>
</dbReference>
<sequence>MDNKTIPPRRICRSSPRQAFRRRIGRLSKKYRPPADILLHNRCWASAYQLLCKRTTAVVRPKI</sequence>
<evidence type="ECO:0000313" key="2">
    <source>
        <dbReference type="EMBL" id="MQP13059.1"/>
    </source>
</evidence>
<dbReference type="Proteomes" id="UP000405805">
    <property type="component" value="Unassembled WGS sequence"/>
</dbReference>
<protein>
    <submittedName>
        <fullName evidence="2">Uncharacterized protein</fullName>
    </submittedName>
</protein>
<gene>
    <name evidence="2" type="ORF">F7D25_01225</name>
    <name evidence="1" type="ORF">F7D57_02245</name>
</gene>
<dbReference type="Proteomes" id="UP000477980">
    <property type="component" value="Unassembled WGS sequence"/>
</dbReference>
<dbReference type="AlphaFoldDB" id="A0A5P0WLK2"/>
<reference evidence="3 4" key="1">
    <citation type="submission" date="2019-09" db="EMBL/GenBank/DDBJ databases">
        <title>Distinct polysaccharide growth profiles of human intestinal Prevotella copri isolates.</title>
        <authorList>
            <person name="Fehlner-Peach H."/>
            <person name="Magnabosco C."/>
            <person name="Raghavan V."/>
            <person name="Scher J.U."/>
            <person name="Tett A."/>
            <person name="Cox L.M."/>
            <person name="Gottsegen C."/>
            <person name="Watters A."/>
            <person name="Wiltshire- Gordon J.D."/>
            <person name="Segata N."/>
            <person name="Bonneau R."/>
            <person name="Littman D.R."/>
        </authorList>
    </citation>
    <scope>NUCLEOTIDE SEQUENCE [LARGE SCALE GENOMIC DNA]</scope>
    <source>
        <strain evidence="1">IA624</strain>
        <strain evidence="3">iA624</strain>
        <strain evidence="4">iAA917</strain>
        <strain evidence="2">IAA917</strain>
    </source>
</reference>
<proteinExistence type="predicted"/>
<evidence type="ECO:0000313" key="1">
    <source>
        <dbReference type="EMBL" id="MQO08561.1"/>
    </source>
</evidence>
<evidence type="ECO:0000313" key="3">
    <source>
        <dbReference type="Proteomes" id="UP000405805"/>
    </source>
</evidence>
<comment type="caution">
    <text evidence="2">The sequence shown here is derived from an EMBL/GenBank/DDBJ whole genome shotgun (WGS) entry which is preliminary data.</text>
</comment>